<reference evidence="7 8" key="1">
    <citation type="submission" date="2021-10" db="EMBL/GenBank/DDBJ databases">
        <title>Anaerobic single-cell dispensing facilitates the cultivation of human gut bacteria.</title>
        <authorList>
            <person name="Afrizal A."/>
        </authorList>
    </citation>
    <scope>NUCLEOTIDE SEQUENCE [LARGE SCALE GENOMIC DNA]</scope>
    <source>
        <strain evidence="7 8">CLA-AA-H246</strain>
    </source>
</reference>
<dbReference type="Gene3D" id="1.10.1330.10">
    <property type="entry name" value="Dockerin domain"/>
    <property type="match status" value="1"/>
</dbReference>
<dbReference type="CDD" id="cd14256">
    <property type="entry name" value="Dockerin_I"/>
    <property type="match status" value="1"/>
</dbReference>
<dbReference type="Proteomes" id="UP001299235">
    <property type="component" value="Unassembled WGS sequence"/>
</dbReference>
<dbReference type="InterPro" id="IPR002772">
    <property type="entry name" value="Glyco_hydro_3_C"/>
</dbReference>
<evidence type="ECO:0000259" key="6">
    <source>
        <dbReference type="PROSITE" id="PS51766"/>
    </source>
</evidence>
<dbReference type="RefSeq" id="WP_248835257.1">
    <property type="nucleotide sequence ID" value="NZ_JAJEQE010000019.1"/>
</dbReference>
<dbReference type="InterPro" id="IPR017853">
    <property type="entry name" value="GH"/>
</dbReference>
<dbReference type="Pfam" id="PF03422">
    <property type="entry name" value="CBM_6"/>
    <property type="match status" value="2"/>
</dbReference>
<proteinExistence type="inferred from homology"/>
<dbReference type="Gene3D" id="1.20.1270.90">
    <property type="entry name" value="AF1782-like"/>
    <property type="match status" value="2"/>
</dbReference>
<dbReference type="InterPro" id="IPR016134">
    <property type="entry name" value="Dockerin_dom"/>
</dbReference>
<evidence type="ECO:0000256" key="4">
    <source>
        <dbReference type="SAM" id="SignalP"/>
    </source>
</evidence>
<dbReference type="InterPro" id="IPR036439">
    <property type="entry name" value="Dockerin_dom_sf"/>
</dbReference>
<dbReference type="Gene3D" id="2.60.40.10">
    <property type="entry name" value="Immunoglobulins"/>
    <property type="match status" value="1"/>
</dbReference>
<dbReference type="InterPro" id="IPR036962">
    <property type="entry name" value="Glyco_hydro_3_N_sf"/>
</dbReference>
<dbReference type="SUPFAM" id="SSF52279">
    <property type="entry name" value="Beta-D-glucan exohydrolase, C-terminal domain"/>
    <property type="match status" value="1"/>
</dbReference>
<feature type="domain" description="CBM6" evidence="5">
    <location>
        <begin position="625"/>
        <end position="763"/>
    </location>
</feature>
<evidence type="ECO:0000256" key="2">
    <source>
        <dbReference type="ARBA" id="ARBA00022729"/>
    </source>
</evidence>
<keyword evidence="3 7" id="KW-0378">Hydrolase</keyword>
<dbReference type="SUPFAM" id="SSF63446">
    <property type="entry name" value="Type I dockerin domain"/>
    <property type="match status" value="1"/>
</dbReference>
<dbReference type="InterPro" id="IPR026891">
    <property type="entry name" value="Fn3-like"/>
</dbReference>
<dbReference type="InterPro" id="IPR005084">
    <property type="entry name" value="CBM6"/>
</dbReference>
<dbReference type="InterPro" id="IPR036881">
    <property type="entry name" value="Glyco_hydro_3_C_sf"/>
</dbReference>
<dbReference type="InterPro" id="IPR050288">
    <property type="entry name" value="Cellulose_deg_GH3"/>
</dbReference>
<dbReference type="Pfam" id="PF07554">
    <property type="entry name" value="FIVAR"/>
    <property type="match status" value="4"/>
</dbReference>
<protein>
    <submittedName>
        <fullName evidence="7">Glycoside hydrolase family 3 C-terminal domain-containing protein</fullName>
    </submittedName>
</protein>
<dbReference type="EMBL" id="JAJEQE010000019">
    <property type="protein sequence ID" value="MCC2149014.1"/>
    <property type="molecule type" value="Genomic_DNA"/>
</dbReference>
<evidence type="ECO:0000313" key="8">
    <source>
        <dbReference type="Proteomes" id="UP001299235"/>
    </source>
</evidence>
<comment type="similarity">
    <text evidence="1">Belongs to the glycosyl hydrolase 3 family.</text>
</comment>
<dbReference type="Gene3D" id="2.60.120.260">
    <property type="entry name" value="Galactose-binding domain-like"/>
    <property type="match status" value="3"/>
</dbReference>
<dbReference type="Gene3D" id="3.20.20.300">
    <property type="entry name" value="Glycoside hydrolase, family 3, N-terminal domain"/>
    <property type="match status" value="1"/>
</dbReference>
<evidence type="ECO:0000259" key="5">
    <source>
        <dbReference type="PROSITE" id="PS51175"/>
    </source>
</evidence>
<dbReference type="InterPro" id="IPR008979">
    <property type="entry name" value="Galactose-bd-like_sf"/>
</dbReference>
<name>A0ABS8EXY5_9FIRM</name>
<dbReference type="InterPro" id="IPR006584">
    <property type="entry name" value="Cellulose-bd_IV"/>
</dbReference>
<dbReference type="Pfam" id="PF00933">
    <property type="entry name" value="Glyco_hydro_3"/>
    <property type="match status" value="1"/>
</dbReference>
<dbReference type="PANTHER" id="PTHR42715">
    <property type="entry name" value="BETA-GLUCOSIDASE"/>
    <property type="match status" value="1"/>
</dbReference>
<feature type="domain" description="CBM6" evidence="5">
    <location>
        <begin position="1103"/>
        <end position="1224"/>
    </location>
</feature>
<feature type="signal peptide" evidence="4">
    <location>
        <begin position="1"/>
        <end position="21"/>
    </location>
</feature>
<evidence type="ECO:0000313" key="7">
    <source>
        <dbReference type="EMBL" id="MCC2149014.1"/>
    </source>
</evidence>
<feature type="domain" description="Dockerin" evidence="6">
    <location>
        <begin position="1496"/>
        <end position="1562"/>
    </location>
</feature>
<dbReference type="Pfam" id="PF01915">
    <property type="entry name" value="Glyco_hydro_3_C"/>
    <property type="match status" value="1"/>
</dbReference>
<keyword evidence="2 4" id="KW-0732">Signal</keyword>
<dbReference type="PROSITE" id="PS51175">
    <property type="entry name" value="CBM6"/>
    <property type="match status" value="2"/>
</dbReference>
<dbReference type="SUPFAM" id="SSF49785">
    <property type="entry name" value="Galactose-binding domain-like"/>
    <property type="match status" value="3"/>
</dbReference>
<dbReference type="Pfam" id="PF00404">
    <property type="entry name" value="Dockerin_1"/>
    <property type="match status" value="1"/>
</dbReference>
<gene>
    <name evidence="7" type="ORF">LKD42_07065</name>
</gene>
<evidence type="ECO:0000256" key="3">
    <source>
        <dbReference type="ARBA" id="ARBA00022801"/>
    </source>
</evidence>
<sequence>MKMRFRKIMAAILSTAMVAAAIPAAGILNVQAKSPQEHIDLSRQVAGEGMVLMENDGALPLAQGEKVAMFGRAMIDYVRGGGGSGATNVDYTHNILQGMQIKEEEGKVTLYQPLVDFYTKQVSEKGIKNDANITVTDDMLNAAAENADTAIVTIGRYSSEGSDRSASKGDYYLSDAETELLTRVAAKFKKTVVVLNVGAVLDTEWIKDIPGIDSVLMAWQAGMEGGLATADVLVGDVNPSGKFVDTFAKDYKDYPSSDTFYESNSYVNYEEDVFVGYRFFETFDPGYTKVNYDFGYGLSYTTFKTDNVNVKVDGENMVTTATVTNTGKVAGKQVVQVYFSAPQGELGKPGKELAAFAKTKLLQPGESQELTMTYAISDMSSYDDTGKVQKSAYIMEAGDYKIYVGNSIKDAGEHGVRYTYKVEDTEVTEQLSQQCAPVQLKKRLLANNTYEDLKTNSDEMNPHYTVPAEGTTKVEAENFLNSSGNLSVETFYDDNLQMKKCLAFLNEAGRYMEYELTAEEAGKYEVIMCMANGYAEIQNCFTVAVNGQQQPGISFNAQQTGDGSGASEWYNFEECEPFYINLDKGVNLVRFMANKNNPNYDYILFRRVGDQEELYNKVIKAEGTNKIEAEKYDAAGTTGNNAVRTENFTKDDYTGTCLAYMNYVGNYVSYYLNVEEAGDYNVILNVANGRAAFDFDPGMEVDGTKFPATINAKQTGDGSGKSEWYNFENLEPVTVTLPKGHSILTLRASEKDKYPNIDYILVEKKQTATQSLKSAAAKKARTAEDTPASEPADSGKIMLVDVYNNPELMDNFLAQLSDDQLCTLMGGQTNTGVANTGGMGNLMEYGIPNAMTADGPQGIRIGTTCTAWPISTLLASTWDVDLVKQVGKAAAVEAHDNGIDIWLAPGMNIHRDPLCGRNFEYYSEDPLITGKMAAAITEGCQSEGVSITLKHFTTNNKETNRNSSDSRVSERALREIYLKGFEIAVKEAQPWSIMTSYNFLNGIETSENKDLLTNITRGEWGYEGIFMTDWGNNSNHAREVLAGNDVKMPSGSPATLKAALKKGILKRSDLEACAERLVKMIMKVNIFKEKILNPVTVDIGDDTYFKAAENILWSQTARAENTSDEDGGKNLGYCDAGAWTQYQINVAKSGTYSLSARSASNAGGGAFDILADGTKIASFKAVKTGGWQKWTTLEAQQIKLEAGVHTLRIEFTESGSNLNWLHFVRQSEYIENLEKLYKAWASQDLSEYTAESAETMRTALAAAKAVLDKENATDSEIQAAIIQMTQAINAMEYGTNKVHLEAIIEVAEKTLANPGDYADVSALEAAVKAGKEILAKADATQEEADAAANAIADSMQALMERADIRSLRELTDAANELLKKNSGKYTDDTAKALQDAVAHAEEILGKDGKSDAEINEAYNQIMDAIVGLKMKGNKAALEAMIKKAESILAENSRYVAATIEGLDEELAAAKAVYDNGQALQSEVNEAVKSLTFKIAEARLLGDVDGDGQITTNDTVEILRAAAEIATLSAEDAASADVNGDGVADTADAVLVLQYASEAVSGF</sequence>
<dbReference type="InterPro" id="IPR013783">
    <property type="entry name" value="Ig-like_fold"/>
</dbReference>
<dbReference type="SMART" id="SM01217">
    <property type="entry name" value="Fn3_like"/>
    <property type="match status" value="1"/>
</dbReference>
<dbReference type="CDD" id="cd04080">
    <property type="entry name" value="CBM6_cellulase-like"/>
    <property type="match status" value="1"/>
</dbReference>
<dbReference type="InterPro" id="IPR002105">
    <property type="entry name" value="Dockerin_1_rpt"/>
</dbReference>
<dbReference type="GO" id="GO:0016787">
    <property type="term" value="F:hydrolase activity"/>
    <property type="evidence" value="ECO:0007669"/>
    <property type="project" value="UniProtKB-KW"/>
</dbReference>
<keyword evidence="8" id="KW-1185">Reference proteome</keyword>
<dbReference type="Gene3D" id="3.40.50.1700">
    <property type="entry name" value="Glycoside hydrolase family 3 C-terminal domain"/>
    <property type="match status" value="1"/>
</dbReference>
<evidence type="ECO:0000256" key="1">
    <source>
        <dbReference type="ARBA" id="ARBA00005336"/>
    </source>
</evidence>
<dbReference type="SMART" id="SM00606">
    <property type="entry name" value="CBD_IV"/>
    <property type="match status" value="2"/>
</dbReference>
<organism evidence="7 8">
    <name type="scientific">Hominisplanchenecus faecis</name>
    <dbReference type="NCBI Taxonomy" id="2885351"/>
    <lineage>
        <taxon>Bacteria</taxon>
        <taxon>Bacillati</taxon>
        <taxon>Bacillota</taxon>
        <taxon>Clostridia</taxon>
        <taxon>Lachnospirales</taxon>
        <taxon>Lachnospiraceae</taxon>
        <taxon>Hominisplanchenecus</taxon>
    </lineage>
</organism>
<feature type="chain" id="PRO_5047252857" evidence="4">
    <location>
        <begin position="22"/>
        <end position="1562"/>
    </location>
</feature>
<dbReference type="PROSITE" id="PS51766">
    <property type="entry name" value="DOCKERIN"/>
    <property type="match status" value="1"/>
</dbReference>
<comment type="caution">
    <text evidence="7">The sequence shown here is derived from an EMBL/GenBank/DDBJ whole genome shotgun (WGS) entry which is preliminary data.</text>
</comment>
<dbReference type="Gene3D" id="1.20.1270.70">
    <property type="entry name" value="Designed single chain three-helix bundle"/>
    <property type="match status" value="1"/>
</dbReference>
<dbReference type="PRINTS" id="PR00133">
    <property type="entry name" value="GLHYDRLASE3"/>
</dbReference>
<accession>A0ABS8EXY5</accession>
<dbReference type="PANTHER" id="PTHR42715:SF10">
    <property type="entry name" value="BETA-GLUCOSIDASE"/>
    <property type="match status" value="1"/>
</dbReference>
<dbReference type="InterPro" id="IPR001764">
    <property type="entry name" value="Glyco_hydro_3_N"/>
</dbReference>
<dbReference type="Pfam" id="PF14310">
    <property type="entry name" value="Fn3-like"/>
    <property type="match status" value="1"/>
</dbReference>
<dbReference type="SUPFAM" id="SSF51445">
    <property type="entry name" value="(Trans)glycosidases"/>
    <property type="match status" value="1"/>
</dbReference>